<dbReference type="InterPro" id="IPR019002">
    <property type="entry name" value="Ribosome_biogenesis_Nop16"/>
</dbReference>
<proteinExistence type="inferred from homology"/>
<evidence type="ECO:0000256" key="2">
    <source>
        <dbReference type="ARBA" id="ARBA00004604"/>
    </source>
</evidence>
<dbReference type="GO" id="GO:0042273">
    <property type="term" value="P:ribosomal large subunit biogenesis"/>
    <property type="evidence" value="ECO:0007669"/>
    <property type="project" value="TreeGrafter"/>
</dbReference>
<dbReference type="RefSeq" id="XP_025352804.1">
    <property type="nucleotide sequence ID" value="XM_025497037.1"/>
</dbReference>
<name>A0A316V4X0_9BASI</name>
<evidence type="ECO:0000256" key="3">
    <source>
        <dbReference type="ARBA" id="ARBA00008479"/>
    </source>
</evidence>
<feature type="compositionally biased region" description="Basic residues" evidence="6">
    <location>
        <begin position="1"/>
        <end position="11"/>
    </location>
</feature>
<reference evidence="7 8" key="1">
    <citation type="journal article" date="2018" name="Mol. Biol. Evol.">
        <title>Broad Genomic Sampling Reveals a Smut Pathogenic Ancestry of the Fungal Clade Ustilaginomycotina.</title>
        <authorList>
            <person name="Kijpornyongpan T."/>
            <person name="Mondo S.J."/>
            <person name="Barry K."/>
            <person name="Sandor L."/>
            <person name="Lee J."/>
            <person name="Lipzen A."/>
            <person name="Pangilinan J."/>
            <person name="LaButti K."/>
            <person name="Hainaut M."/>
            <person name="Henrissat B."/>
            <person name="Grigoriev I.V."/>
            <person name="Spatafora J.W."/>
            <person name="Aime M.C."/>
        </authorList>
    </citation>
    <scope>NUCLEOTIDE SEQUENCE [LARGE SCALE GENOMIC DNA]</scope>
    <source>
        <strain evidence="7 8">MCA 3882</strain>
    </source>
</reference>
<accession>A0A316V4X0</accession>
<dbReference type="AlphaFoldDB" id="A0A316V4X0"/>
<organism evidence="7 8">
    <name type="scientific">Meira miltonrushii</name>
    <dbReference type="NCBI Taxonomy" id="1280837"/>
    <lineage>
        <taxon>Eukaryota</taxon>
        <taxon>Fungi</taxon>
        <taxon>Dikarya</taxon>
        <taxon>Basidiomycota</taxon>
        <taxon>Ustilaginomycotina</taxon>
        <taxon>Exobasidiomycetes</taxon>
        <taxon>Exobasidiales</taxon>
        <taxon>Brachybasidiaceae</taxon>
        <taxon>Meira</taxon>
    </lineage>
</organism>
<evidence type="ECO:0000313" key="7">
    <source>
        <dbReference type="EMBL" id="PWN32502.1"/>
    </source>
</evidence>
<comment type="similarity">
    <text evidence="3">Belongs to the NOP16 family.</text>
</comment>
<keyword evidence="8" id="KW-1185">Reference proteome</keyword>
<feature type="compositionally biased region" description="Polar residues" evidence="6">
    <location>
        <begin position="89"/>
        <end position="99"/>
    </location>
</feature>
<evidence type="ECO:0000256" key="4">
    <source>
        <dbReference type="ARBA" id="ARBA00015522"/>
    </source>
</evidence>
<dbReference type="PANTHER" id="PTHR13243">
    <property type="entry name" value="HSPC111 PROTEIN-RELATED"/>
    <property type="match status" value="1"/>
</dbReference>
<evidence type="ECO:0000256" key="6">
    <source>
        <dbReference type="SAM" id="MobiDB-lite"/>
    </source>
</evidence>
<dbReference type="OrthoDB" id="285729at2759"/>
<feature type="region of interest" description="Disordered" evidence="6">
    <location>
        <begin position="62"/>
        <end position="101"/>
    </location>
</feature>
<protein>
    <recommendedName>
        <fullName evidence="4">Nucleolar protein 16</fullName>
    </recommendedName>
</protein>
<keyword evidence="5" id="KW-0539">Nucleus</keyword>
<evidence type="ECO:0000313" key="8">
    <source>
        <dbReference type="Proteomes" id="UP000245771"/>
    </source>
</evidence>
<feature type="region of interest" description="Disordered" evidence="6">
    <location>
        <begin position="1"/>
        <end position="46"/>
    </location>
</feature>
<dbReference type="PANTHER" id="PTHR13243:SF1">
    <property type="entry name" value="NUCLEOLAR PROTEIN 16"/>
    <property type="match status" value="1"/>
</dbReference>
<dbReference type="FunCoup" id="A0A316V4X0">
    <property type="interactions" value="112"/>
</dbReference>
<comment type="subcellular location">
    <subcellularLocation>
        <location evidence="2">Nucleus</location>
        <location evidence="2">Nucleolus</location>
    </subcellularLocation>
</comment>
<sequence length="226" mass="25108">MVTVRQRKKQKSGSSASARSKKAEQKRIKRAPTMHGPAAIKDNWDPKKTVRENYKALGLIGDLSMRDSGGSEKTYSQPAIAKPKAGKSNKPSLISSGTATIERDEEGNIISIQENTVQQVQTAWGPAFDSDAEEEEEIEQDEDTQPKSAKAIEVISALEHAAQQATPVERFTSTREQDWLHQMVKKYDDDFDAMSRDRLINVWQKTPGEIRKAIKKAGGLEAVKQS</sequence>
<dbReference type="InParanoid" id="A0A316V4X0"/>
<dbReference type="Proteomes" id="UP000245771">
    <property type="component" value="Unassembled WGS sequence"/>
</dbReference>
<dbReference type="Pfam" id="PF09420">
    <property type="entry name" value="Nop16"/>
    <property type="match status" value="1"/>
</dbReference>
<dbReference type="GeneID" id="37018818"/>
<evidence type="ECO:0000256" key="5">
    <source>
        <dbReference type="ARBA" id="ARBA00023242"/>
    </source>
</evidence>
<feature type="compositionally biased region" description="Acidic residues" evidence="6">
    <location>
        <begin position="130"/>
        <end position="143"/>
    </location>
</feature>
<dbReference type="STRING" id="1280837.A0A316V4X0"/>
<feature type="region of interest" description="Disordered" evidence="6">
    <location>
        <begin position="127"/>
        <end position="147"/>
    </location>
</feature>
<dbReference type="EMBL" id="KZ819605">
    <property type="protein sequence ID" value="PWN32502.1"/>
    <property type="molecule type" value="Genomic_DNA"/>
</dbReference>
<evidence type="ECO:0000256" key="1">
    <source>
        <dbReference type="ARBA" id="ARBA00002889"/>
    </source>
</evidence>
<comment type="function">
    <text evidence="1">Involved in the biogenesis of the 60S ribosomal subunit.</text>
</comment>
<gene>
    <name evidence="7" type="ORF">FA14DRAFT_137427</name>
</gene>
<dbReference type="GO" id="GO:0005730">
    <property type="term" value="C:nucleolus"/>
    <property type="evidence" value="ECO:0007669"/>
    <property type="project" value="UniProtKB-SubCell"/>
</dbReference>